<accession>A0AAQ3UL16</accession>
<gene>
    <name evidence="3" type="ORF">U9M48_038005</name>
</gene>
<dbReference type="SUPFAM" id="SSF52047">
    <property type="entry name" value="RNI-like"/>
    <property type="match status" value="1"/>
</dbReference>
<dbReference type="Proteomes" id="UP001341281">
    <property type="component" value="Chromosome 09"/>
</dbReference>
<keyword evidence="4" id="KW-1185">Reference proteome</keyword>
<dbReference type="PROSITE" id="PS50181">
    <property type="entry name" value="FBOX"/>
    <property type="match status" value="1"/>
</dbReference>
<dbReference type="Pfam" id="PF00646">
    <property type="entry name" value="F-box"/>
    <property type="match status" value="1"/>
</dbReference>
<dbReference type="InterPro" id="IPR050232">
    <property type="entry name" value="FBL13/AtMIF1-like"/>
</dbReference>
<dbReference type="InterPro" id="IPR001810">
    <property type="entry name" value="F-box_dom"/>
</dbReference>
<reference evidence="3 4" key="1">
    <citation type="submission" date="2024-02" db="EMBL/GenBank/DDBJ databases">
        <title>High-quality chromosome-scale genome assembly of Pensacola bahiagrass (Paspalum notatum Flugge var. saurae).</title>
        <authorList>
            <person name="Vega J.M."/>
            <person name="Podio M."/>
            <person name="Orjuela J."/>
            <person name="Siena L.A."/>
            <person name="Pessino S.C."/>
            <person name="Combes M.C."/>
            <person name="Mariac C."/>
            <person name="Albertini E."/>
            <person name="Pupilli F."/>
            <person name="Ortiz J.P.A."/>
            <person name="Leblanc O."/>
        </authorList>
    </citation>
    <scope>NUCLEOTIDE SEQUENCE [LARGE SCALE GENOMIC DNA]</scope>
    <source>
        <strain evidence="3">R1</strain>
        <tissue evidence="3">Leaf</tissue>
    </source>
</reference>
<dbReference type="PANTHER" id="PTHR31900">
    <property type="entry name" value="F-BOX/RNI SUPERFAMILY PROTEIN-RELATED"/>
    <property type="match status" value="1"/>
</dbReference>
<evidence type="ECO:0000259" key="2">
    <source>
        <dbReference type="PROSITE" id="PS50181"/>
    </source>
</evidence>
<dbReference type="PANTHER" id="PTHR31900:SF32">
    <property type="entry name" value="F-BOX_RNI_FBD-LIKE DOMAIN PROTEIN"/>
    <property type="match status" value="1"/>
</dbReference>
<evidence type="ECO:0000256" key="1">
    <source>
        <dbReference type="SAM" id="MobiDB-lite"/>
    </source>
</evidence>
<name>A0AAQ3UL16_PASNO</name>
<dbReference type="Gene3D" id="1.20.1280.50">
    <property type="match status" value="1"/>
</dbReference>
<dbReference type="InterPro" id="IPR032675">
    <property type="entry name" value="LRR_dom_sf"/>
</dbReference>
<feature type="compositionally biased region" description="Low complexity" evidence="1">
    <location>
        <begin position="32"/>
        <end position="44"/>
    </location>
</feature>
<dbReference type="InterPro" id="IPR055411">
    <property type="entry name" value="LRR_FXL15/At3g58940/PEG3-like"/>
</dbReference>
<dbReference type="AlphaFoldDB" id="A0AAQ3UL16"/>
<dbReference type="SUPFAM" id="SSF81383">
    <property type="entry name" value="F-box domain"/>
    <property type="match status" value="1"/>
</dbReference>
<dbReference type="EMBL" id="CP144753">
    <property type="protein sequence ID" value="WVZ91892.1"/>
    <property type="molecule type" value="Genomic_DNA"/>
</dbReference>
<organism evidence="3 4">
    <name type="scientific">Paspalum notatum var. saurae</name>
    <dbReference type="NCBI Taxonomy" id="547442"/>
    <lineage>
        <taxon>Eukaryota</taxon>
        <taxon>Viridiplantae</taxon>
        <taxon>Streptophyta</taxon>
        <taxon>Embryophyta</taxon>
        <taxon>Tracheophyta</taxon>
        <taxon>Spermatophyta</taxon>
        <taxon>Magnoliopsida</taxon>
        <taxon>Liliopsida</taxon>
        <taxon>Poales</taxon>
        <taxon>Poaceae</taxon>
        <taxon>PACMAD clade</taxon>
        <taxon>Panicoideae</taxon>
        <taxon>Andropogonodae</taxon>
        <taxon>Paspaleae</taxon>
        <taxon>Paspalinae</taxon>
        <taxon>Paspalum</taxon>
    </lineage>
</organism>
<dbReference type="InterPro" id="IPR036047">
    <property type="entry name" value="F-box-like_dom_sf"/>
</dbReference>
<evidence type="ECO:0000313" key="3">
    <source>
        <dbReference type="EMBL" id="WVZ91892.1"/>
    </source>
</evidence>
<evidence type="ECO:0000313" key="4">
    <source>
        <dbReference type="Proteomes" id="UP001341281"/>
    </source>
</evidence>
<dbReference type="Gene3D" id="3.80.10.10">
    <property type="entry name" value="Ribonuclease Inhibitor"/>
    <property type="match status" value="1"/>
</dbReference>
<sequence length="478" mass="53970">MAERGGGVGRASAQAIRRWREAGERRHEEARSPALSLRLRLPASPAGPPLQRRRPSDVTRPIATGRGLQAMDPLAYLPAHLLDEILGRLDLRDAVRTSALSRAWRRRWESVPGLALSFPDGTPPSVIGGVLFLYTAPRISRFACQVDEESASHLDRWLIALSGRTVQSISIRISAPAYLEFFDPERFPLHSSIFSCAHLVSLHLEVCGIPLVPVGFAGFPVLEELYLSRVEFQDPDDMDIEATLQTIIRRSPLLRVLSFDGLRSCPLDNGIQLPNLHSLTICSGYYDMWRFAELPCLQIAKILMLDYYQHGQDLAEFLAGLSQVRELTFLVPAYIVQIGTLPTFYNLKSLDLARCFTAIDRILLMFSLLRSSPNLEKLKMEMQGLEMVVDWEFLNAQWTDGMCANLQIVEIISDPIRRWLPISFMKLILSKASILRTLSVDVCLSSQDDPRNELLTCRRASAQAQVLFKVQLERFWKL</sequence>
<protein>
    <recommendedName>
        <fullName evidence="2">F-box domain-containing protein</fullName>
    </recommendedName>
</protein>
<proteinExistence type="predicted"/>
<feature type="region of interest" description="Disordered" evidence="1">
    <location>
        <begin position="1"/>
        <end position="64"/>
    </location>
</feature>
<dbReference type="Pfam" id="PF24758">
    <property type="entry name" value="LRR_At5g56370"/>
    <property type="match status" value="1"/>
</dbReference>
<feature type="compositionally biased region" description="Basic and acidic residues" evidence="1">
    <location>
        <begin position="18"/>
        <end position="31"/>
    </location>
</feature>
<feature type="domain" description="F-box" evidence="2">
    <location>
        <begin position="71"/>
        <end position="105"/>
    </location>
</feature>